<name>A0AAE3M6X8_9BACT</name>
<feature type="signal peptide" evidence="1">
    <location>
        <begin position="1"/>
        <end position="24"/>
    </location>
</feature>
<evidence type="ECO:0008006" key="4">
    <source>
        <dbReference type="Google" id="ProtNLM"/>
    </source>
</evidence>
<evidence type="ECO:0000256" key="1">
    <source>
        <dbReference type="SAM" id="SignalP"/>
    </source>
</evidence>
<organism evidence="2 3">
    <name type="scientific">Plebeiibacterium sediminum</name>
    <dbReference type="NCBI Taxonomy" id="2992112"/>
    <lineage>
        <taxon>Bacteria</taxon>
        <taxon>Pseudomonadati</taxon>
        <taxon>Bacteroidota</taxon>
        <taxon>Bacteroidia</taxon>
        <taxon>Marinilabiliales</taxon>
        <taxon>Marinilabiliaceae</taxon>
        <taxon>Plebeiibacterium</taxon>
    </lineage>
</organism>
<sequence>MNLLKTLIISLLLLFMTHQIQGQAIVHDPVNLVQAAKTTGELLNLGTTLAKLKKIASTVEEVKENVSWIKKTASVIELIKIIESTTCMIQNLQMNLEVAVDLGITNSCLGNFQYQINIRKLQLAVDQLNSVLTKGTKMTQAERWSIVSVALDNFTESQLNFKALNMSLEREIYVHNYINAKENLESESKQEYVKSIIDLYN</sequence>
<keyword evidence="1" id="KW-0732">Signal</keyword>
<evidence type="ECO:0000313" key="3">
    <source>
        <dbReference type="Proteomes" id="UP001209229"/>
    </source>
</evidence>
<evidence type="ECO:0000313" key="2">
    <source>
        <dbReference type="EMBL" id="MCW3788369.1"/>
    </source>
</evidence>
<comment type="caution">
    <text evidence="2">The sequence shown here is derived from an EMBL/GenBank/DDBJ whole genome shotgun (WGS) entry which is preliminary data.</text>
</comment>
<dbReference type="EMBL" id="JAPDPJ010000051">
    <property type="protein sequence ID" value="MCW3788369.1"/>
    <property type="molecule type" value="Genomic_DNA"/>
</dbReference>
<dbReference type="Proteomes" id="UP001209229">
    <property type="component" value="Unassembled WGS sequence"/>
</dbReference>
<accession>A0AAE3M6X8</accession>
<feature type="chain" id="PRO_5042103533" description="Conjugal transfer protein TraI" evidence="1">
    <location>
        <begin position="25"/>
        <end position="201"/>
    </location>
</feature>
<proteinExistence type="predicted"/>
<dbReference type="RefSeq" id="WP_301191928.1">
    <property type="nucleotide sequence ID" value="NZ_JAPDPJ010000051.1"/>
</dbReference>
<reference evidence="2" key="1">
    <citation type="submission" date="2022-10" db="EMBL/GenBank/DDBJ databases">
        <authorList>
            <person name="Yu W.X."/>
        </authorList>
    </citation>
    <scope>NUCLEOTIDE SEQUENCE</scope>
    <source>
        <strain evidence="2">AAT</strain>
    </source>
</reference>
<protein>
    <recommendedName>
        <fullName evidence="4">Conjugal transfer protein TraI</fullName>
    </recommendedName>
</protein>
<keyword evidence="3" id="KW-1185">Reference proteome</keyword>
<gene>
    <name evidence="2" type="ORF">OM075_18015</name>
</gene>
<dbReference type="AlphaFoldDB" id="A0AAE3M6X8"/>